<reference evidence="8 9" key="1">
    <citation type="submission" date="2020-06" db="EMBL/GenBank/DDBJ databases">
        <title>Description of novel acetic acid bacteria.</title>
        <authorList>
            <person name="Sombolestani A."/>
        </authorList>
    </citation>
    <scope>NUCLEOTIDE SEQUENCE [LARGE SCALE GENOMIC DNA]</scope>
    <source>
        <strain evidence="8 9">LMG 31431</strain>
    </source>
</reference>
<comment type="pathway">
    <text evidence="2">Nitrogen metabolism; urea degradation; CO(2) and NH(3) from urea (urease route): step 1/1.</text>
</comment>
<dbReference type="EMBL" id="JABXXP010000484">
    <property type="protein sequence ID" value="NVN12533.1"/>
    <property type="molecule type" value="Genomic_DNA"/>
</dbReference>
<name>A0A7Y7M8S1_9PROT</name>
<accession>A0A7Y7M8S1</accession>
<dbReference type="GO" id="GO:0005737">
    <property type="term" value="C:cytoplasm"/>
    <property type="evidence" value="ECO:0007669"/>
    <property type="project" value="UniProtKB-SubCell"/>
</dbReference>
<dbReference type="SUPFAM" id="SSF51556">
    <property type="entry name" value="Metallo-dependent hydrolases"/>
    <property type="match status" value="1"/>
</dbReference>
<feature type="domain" description="Urease" evidence="7">
    <location>
        <begin position="120"/>
        <end position="343"/>
    </location>
</feature>
<evidence type="ECO:0000313" key="8">
    <source>
        <dbReference type="EMBL" id="NVN12533.1"/>
    </source>
</evidence>
<dbReference type="UniPathway" id="UPA00258">
    <property type="reaction ID" value="UER00370"/>
</dbReference>
<dbReference type="GO" id="GO:0043419">
    <property type="term" value="P:urea catabolic process"/>
    <property type="evidence" value="ECO:0007669"/>
    <property type="project" value="UniProtKB-UniPathway"/>
</dbReference>
<comment type="subcellular location">
    <subcellularLocation>
        <location evidence="5">Cytoplasm</location>
    </subcellularLocation>
</comment>
<dbReference type="PROSITE" id="PS51368">
    <property type="entry name" value="UREASE_3"/>
    <property type="match status" value="2"/>
</dbReference>
<dbReference type="PANTHER" id="PTHR43440:SF1">
    <property type="entry name" value="UREASE"/>
    <property type="match status" value="1"/>
</dbReference>
<comment type="caution">
    <text evidence="8">The sequence shown here is derived from an EMBL/GenBank/DDBJ whole genome shotgun (WGS) entry which is preliminary data.</text>
</comment>
<evidence type="ECO:0000313" key="9">
    <source>
        <dbReference type="Proteomes" id="UP000534870"/>
    </source>
</evidence>
<evidence type="ECO:0000256" key="2">
    <source>
        <dbReference type="ARBA" id="ARBA00004897"/>
    </source>
</evidence>
<dbReference type="InterPro" id="IPR032466">
    <property type="entry name" value="Metal_Hydrolase"/>
</dbReference>
<proteinExistence type="inferred from homology"/>
<dbReference type="Gene3D" id="3.20.20.140">
    <property type="entry name" value="Metal-dependent hydrolases"/>
    <property type="match status" value="2"/>
</dbReference>
<dbReference type="SUPFAM" id="SSF51338">
    <property type="entry name" value="Composite domain of metallo-dependent hydrolases"/>
    <property type="match status" value="1"/>
</dbReference>
<dbReference type="Gene3D" id="2.30.40.10">
    <property type="entry name" value="Urease, subunit C, domain 1"/>
    <property type="match status" value="1"/>
</dbReference>
<dbReference type="RefSeq" id="WP_176641105.1">
    <property type="nucleotide sequence ID" value="NZ_JABXXP010000484.1"/>
</dbReference>
<evidence type="ECO:0000256" key="6">
    <source>
        <dbReference type="RuleBase" id="RU004158"/>
    </source>
</evidence>
<dbReference type="PANTHER" id="PTHR43440">
    <property type="entry name" value="UREASE"/>
    <property type="match status" value="1"/>
</dbReference>
<dbReference type="EC" id="3.5.1.5" evidence="3"/>
<dbReference type="GO" id="GO:0009039">
    <property type="term" value="F:urease activity"/>
    <property type="evidence" value="ECO:0007669"/>
    <property type="project" value="UniProtKB-EC"/>
</dbReference>
<evidence type="ECO:0000256" key="4">
    <source>
        <dbReference type="ARBA" id="ARBA00022596"/>
    </source>
</evidence>
<sequence>TGRGDALRPAALEEMVRGGAAGLMLHGEDGITAAALQTCLSVAERMDIPVLSAADMEDGGGDRDGKPVEDMIAAARGRTVLPILGARGPEMFRLAALPNMLPMNMPPSNMQHGWLGARVAAEMLHDMGALSMMASGSQGLGRVGDAVLRTWQTAHRMKILRGTLPGDRTDDNLRVRRYVAKYTINPAIAHGMADEVGSVARGKLADLVIWTPAFFGVKPDLVIKGGTIMQAMAGDAHGAIPPVQPLAARPMFGGLGSSLAAASVTVVSQAAVAAGIAERLELRRQMRVVSNTRGGISKKDMVLNSAMPEIEIDAETQAIRADGVLLSGEVAETLPMRQRYFLF</sequence>
<dbReference type="GO" id="GO:0016151">
    <property type="term" value="F:nickel cation binding"/>
    <property type="evidence" value="ECO:0007669"/>
    <property type="project" value="InterPro"/>
</dbReference>
<dbReference type="AlphaFoldDB" id="A0A7Y7M8S1"/>
<protein>
    <recommendedName>
        <fullName evidence="3">urease</fullName>
        <ecNumber evidence="3">3.5.1.5</ecNumber>
    </recommendedName>
</protein>
<gene>
    <name evidence="8" type="ORF">HUK84_15610</name>
</gene>
<dbReference type="InterPro" id="IPR006680">
    <property type="entry name" value="Amidohydro-rel"/>
</dbReference>
<dbReference type="InterPro" id="IPR050112">
    <property type="entry name" value="Urease_alpha_subunit"/>
</dbReference>
<organism evidence="8 9">
    <name type="scientific">Nguyenibacter vanlangensis</name>
    <dbReference type="NCBI Taxonomy" id="1216886"/>
    <lineage>
        <taxon>Bacteria</taxon>
        <taxon>Pseudomonadati</taxon>
        <taxon>Pseudomonadota</taxon>
        <taxon>Alphaproteobacteria</taxon>
        <taxon>Acetobacterales</taxon>
        <taxon>Acetobacteraceae</taxon>
        <taxon>Nguyenibacter</taxon>
    </lineage>
</organism>
<keyword evidence="4" id="KW-0533">Nickel</keyword>
<dbReference type="InterPro" id="IPR017951">
    <property type="entry name" value="Urease_asu_c"/>
</dbReference>
<evidence type="ECO:0000259" key="7">
    <source>
        <dbReference type="PROSITE" id="PS51368"/>
    </source>
</evidence>
<feature type="non-terminal residue" evidence="8">
    <location>
        <position position="1"/>
    </location>
</feature>
<comment type="similarity">
    <text evidence="6">Belongs to the metallo-dependent hydrolases superfamily. Urease alpha subunit family.</text>
</comment>
<evidence type="ECO:0000256" key="1">
    <source>
        <dbReference type="ARBA" id="ARBA00001948"/>
    </source>
</evidence>
<keyword evidence="5" id="KW-0963">Cytoplasm</keyword>
<comment type="caution">
    <text evidence="5">Lacks conserved residue(s) required for the propagation of feature annotation.</text>
</comment>
<evidence type="ECO:0000256" key="3">
    <source>
        <dbReference type="ARBA" id="ARBA00012934"/>
    </source>
</evidence>
<dbReference type="InterPro" id="IPR005848">
    <property type="entry name" value="Urease_asu"/>
</dbReference>
<dbReference type="InterPro" id="IPR011059">
    <property type="entry name" value="Metal-dep_hydrolase_composite"/>
</dbReference>
<feature type="domain" description="Urease" evidence="7">
    <location>
        <begin position="1"/>
        <end position="109"/>
    </location>
</feature>
<dbReference type="Pfam" id="PF01979">
    <property type="entry name" value="Amidohydro_1"/>
    <property type="match status" value="1"/>
</dbReference>
<dbReference type="PRINTS" id="PR01752">
    <property type="entry name" value="UREASE"/>
</dbReference>
<evidence type="ECO:0000256" key="5">
    <source>
        <dbReference type="PROSITE-ProRule" id="PRU00700"/>
    </source>
</evidence>
<comment type="cofactor">
    <cofactor evidence="1">
        <name>Ni cation</name>
        <dbReference type="ChEBI" id="CHEBI:25516"/>
    </cofactor>
</comment>
<feature type="binding site" evidence="5">
    <location>
        <position position="26"/>
    </location>
    <ligand>
        <name>substrate</name>
    </ligand>
</feature>
<dbReference type="Proteomes" id="UP000534870">
    <property type="component" value="Unassembled WGS sequence"/>
</dbReference>
<keyword evidence="8" id="KW-0378">Hydrolase</keyword>